<dbReference type="EMBL" id="RJJX01000001">
    <property type="protein sequence ID" value="RUT80123.1"/>
    <property type="molecule type" value="Genomic_DNA"/>
</dbReference>
<sequence length="310" mass="35080">MNKKYKPIHKMLPRFNDFVASNQTKLEAIPLVWEVIDLILKYIPKLEVAKQAHNYDFKGITAVKRLKKADLANSLHLVMNLIYNDCLKTGNQAVIRNFRDSVSNLGHISNARLVSKAKNTITYCDDLGENLTIIGVTPEMLATLKADAIAFEAAIPQPQESIKKGKIATEQIKTYSTEVIDIFNERLNRVMESYFKESEPDLYRAYLLATERENAVNRKLAVRGTIFDRVTNKPITRALIHIPAVGIKHFCNSTKGGFRIKNLEAGTYQVEVSAVNYQTQTLTLVHHPGETNKLDILLEPALIMHSEEME</sequence>
<dbReference type="GO" id="GO:0004180">
    <property type="term" value="F:carboxypeptidase activity"/>
    <property type="evidence" value="ECO:0007669"/>
    <property type="project" value="UniProtKB-KW"/>
</dbReference>
<reference evidence="1 2" key="1">
    <citation type="submission" date="2018-11" db="EMBL/GenBank/DDBJ databases">
        <title>Parancylomarina longa gen. nov., sp. nov., isolated from sediments of southern Okinawa.</title>
        <authorList>
            <person name="Fu T."/>
        </authorList>
    </citation>
    <scope>NUCLEOTIDE SEQUENCE [LARGE SCALE GENOMIC DNA]</scope>
    <source>
        <strain evidence="1 2">T3-2 S1-C</strain>
    </source>
</reference>
<protein>
    <submittedName>
        <fullName evidence="1">Carboxypeptidase-like regulatory domain-containing protein</fullName>
    </submittedName>
</protein>
<keyword evidence="2" id="KW-1185">Reference proteome</keyword>
<dbReference type="Pfam" id="PF13715">
    <property type="entry name" value="CarbopepD_reg_2"/>
    <property type="match status" value="1"/>
</dbReference>
<evidence type="ECO:0000313" key="1">
    <source>
        <dbReference type="EMBL" id="RUT80123.1"/>
    </source>
</evidence>
<name>A0A434AZU4_9BACT</name>
<dbReference type="Gene3D" id="2.60.40.1120">
    <property type="entry name" value="Carboxypeptidase-like, regulatory domain"/>
    <property type="match status" value="1"/>
</dbReference>
<dbReference type="InterPro" id="IPR008969">
    <property type="entry name" value="CarboxyPept-like_regulatory"/>
</dbReference>
<keyword evidence="1" id="KW-0645">Protease</keyword>
<dbReference type="Proteomes" id="UP000282985">
    <property type="component" value="Unassembled WGS sequence"/>
</dbReference>
<keyword evidence="1" id="KW-0378">Hydrolase</keyword>
<dbReference type="RefSeq" id="WP_127342262.1">
    <property type="nucleotide sequence ID" value="NZ_RJJX01000001.1"/>
</dbReference>
<organism evidence="1 2">
    <name type="scientific">Ancylomarina longa</name>
    <dbReference type="NCBI Taxonomy" id="2487017"/>
    <lineage>
        <taxon>Bacteria</taxon>
        <taxon>Pseudomonadati</taxon>
        <taxon>Bacteroidota</taxon>
        <taxon>Bacteroidia</taxon>
        <taxon>Marinilabiliales</taxon>
        <taxon>Marinifilaceae</taxon>
        <taxon>Ancylomarina</taxon>
    </lineage>
</organism>
<comment type="caution">
    <text evidence="1">The sequence shown here is derived from an EMBL/GenBank/DDBJ whole genome shotgun (WGS) entry which is preliminary data.</text>
</comment>
<dbReference type="SUPFAM" id="SSF49464">
    <property type="entry name" value="Carboxypeptidase regulatory domain-like"/>
    <property type="match status" value="1"/>
</dbReference>
<gene>
    <name evidence="1" type="ORF">DLK05_01835</name>
</gene>
<dbReference type="OrthoDB" id="1116396at2"/>
<accession>A0A434AZU4</accession>
<evidence type="ECO:0000313" key="2">
    <source>
        <dbReference type="Proteomes" id="UP000282985"/>
    </source>
</evidence>
<dbReference type="AlphaFoldDB" id="A0A434AZU4"/>
<keyword evidence="1" id="KW-0121">Carboxypeptidase</keyword>
<proteinExistence type="predicted"/>